<evidence type="ECO:0000313" key="3">
    <source>
        <dbReference type="Proteomes" id="UP000678499"/>
    </source>
</evidence>
<feature type="compositionally biased region" description="Basic and acidic residues" evidence="1">
    <location>
        <begin position="190"/>
        <end position="218"/>
    </location>
</feature>
<organism evidence="2">
    <name type="scientific">Notodromas monacha</name>
    <dbReference type="NCBI Taxonomy" id="399045"/>
    <lineage>
        <taxon>Eukaryota</taxon>
        <taxon>Metazoa</taxon>
        <taxon>Ecdysozoa</taxon>
        <taxon>Arthropoda</taxon>
        <taxon>Crustacea</taxon>
        <taxon>Oligostraca</taxon>
        <taxon>Ostracoda</taxon>
        <taxon>Podocopa</taxon>
        <taxon>Podocopida</taxon>
        <taxon>Cypridocopina</taxon>
        <taxon>Cypridoidea</taxon>
        <taxon>Cyprididae</taxon>
        <taxon>Notodromas</taxon>
    </lineage>
</organism>
<feature type="compositionally biased region" description="Acidic residues" evidence="1">
    <location>
        <begin position="227"/>
        <end position="254"/>
    </location>
</feature>
<name>A0A7R9BKB6_9CRUS</name>
<evidence type="ECO:0000313" key="2">
    <source>
        <dbReference type="EMBL" id="CAD7275402.1"/>
    </source>
</evidence>
<dbReference type="Proteomes" id="UP000678499">
    <property type="component" value="Unassembled WGS sequence"/>
</dbReference>
<feature type="non-terminal residue" evidence="2">
    <location>
        <position position="303"/>
    </location>
</feature>
<sequence>MGKRKDQAKAVASEEAEGNGGGDVPTKKGKAAGGKKGALVAEPDSTVGNEANKLGSKGKKAKPVLADAQKDQEDLEEQDVADVAPDSVAAVDPEEAATRPKKGRRKNGAAVVEEKPGKEKPNKRAAQKADDASLTDLSPVKKPAGKGSRPRKIVEDASSSTEEVAEPSEGRRPKRNAAAAAAVAMAEDALAEKQFESKRKKKGDSGEGRTKQAPGEKKSRAKKIPLEEEEEEEEDEENIEEDEVKASDAEEDEEKPVVPVVKGKSAGKKSNKVAVGKNKKPADHEEDEEDAVVEAQEDEVDAG</sequence>
<keyword evidence="3" id="KW-1185">Reference proteome</keyword>
<feature type="compositionally biased region" description="Acidic residues" evidence="1">
    <location>
        <begin position="284"/>
        <end position="303"/>
    </location>
</feature>
<accession>A0A7R9BKB6</accession>
<dbReference type="EMBL" id="CAJPEX010000409">
    <property type="protein sequence ID" value="CAG0915554.1"/>
    <property type="molecule type" value="Genomic_DNA"/>
</dbReference>
<gene>
    <name evidence="2" type="ORF">NMOB1V02_LOCUS3198</name>
</gene>
<dbReference type="EMBL" id="OA882446">
    <property type="protein sequence ID" value="CAD7275402.1"/>
    <property type="molecule type" value="Genomic_DNA"/>
</dbReference>
<feature type="region of interest" description="Disordered" evidence="1">
    <location>
        <begin position="1"/>
        <end position="303"/>
    </location>
</feature>
<feature type="compositionally biased region" description="Low complexity" evidence="1">
    <location>
        <begin position="177"/>
        <end position="188"/>
    </location>
</feature>
<proteinExistence type="predicted"/>
<feature type="compositionally biased region" description="Low complexity" evidence="1">
    <location>
        <begin position="81"/>
        <end position="91"/>
    </location>
</feature>
<protein>
    <submittedName>
        <fullName evidence="2">Uncharacterized protein</fullName>
    </submittedName>
</protein>
<reference evidence="2" key="1">
    <citation type="submission" date="2020-11" db="EMBL/GenBank/DDBJ databases">
        <authorList>
            <person name="Tran Van P."/>
        </authorList>
    </citation>
    <scope>NUCLEOTIDE SEQUENCE</scope>
</reference>
<feature type="compositionally biased region" description="Basic and acidic residues" evidence="1">
    <location>
        <begin position="112"/>
        <end position="131"/>
    </location>
</feature>
<dbReference type="AlphaFoldDB" id="A0A7R9BKB6"/>
<evidence type="ECO:0000256" key="1">
    <source>
        <dbReference type="SAM" id="MobiDB-lite"/>
    </source>
</evidence>